<comment type="caution">
    <text evidence="2">The sequence shown here is derived from an EMBL/GenBank/DDBJ whole genome shotgun (WGS) entry which is preliminary data.</text>
</comment>
<sequence>MERPVSETPHTLINPAELGAAAGFSHGVLAGPGRALYIAGQVGADDGGAVVGGGIVAQFDAALGRIVAVVSHAGGASEHVVSMTIYTTVLDDYRSKRGEVGAAYRRHFGRHFPAMALVGVTELVDPAAVVEISAVAVVPVATWM</sequence>
<proteinExistence type="predicted"/>
<dbReference type="InterPro" id="IPR006175">
    <property type="entry name" value="YjgF/YER057c/UK114"/>
</dbReference>
<dbReference type="Gene3D" id="3.30.1330.40">
    <property type="entry name" value="RutC-like"/>
    <property type="match status" value="1"/>
</dbReference>
<dbReference type="AlphaFoldDB" id="A0A2W5ZL52"/>
<organism evidence="2 3">
    <name type="scientific">Candidatus Aeolococcus gillhamiae</name>
    <dbReference type="NCBI Taxonomy" id="3127015"/>
    <lineage>
        <taxon>Bacteria</taxon>
        <taxon>Bacillati</taxon>
        <taxon>Candidatus Dormiibacterota</taxon>
        <taxon>Candidatus Dormibacteria</taxon>
        <taxon>Candidatus Aeolococcales</taxon>
        <taxon>Candidatus Aeolococcaceae</taxon>
        <taxon>Candidatus Aeolococcus</taxon>
    </lineage>
</organism>
<dbReference type="Proteomes" id="UP000248724">
    <property type="component" value="Unassembled WGS sequence"/>
</dbReference>
<dbReference type="EMBL" id="QHBU01000024">
    <property type="protein sequence ID" value="PZR83795.1"/>
    <property type="molecule type" value="Genomic_DNA"/>
</dbReference>
<evidence type="ECO:0000313" key="3">
    <source>
        <dbReference type="Proteomes" id="UP000248724"/>
    </source>
</evidence>
<protein>
    <submittedName>
        <fullName evidence="2">RidA family protein</fullName>
    </submittedName>
</protein>
<dbReference type="PANTHER" id="PTHR43857">
    <property type="entry name" value="BLR7761 PROTEIN"/>
    <property type="match status" value="1"/>
</dbReference>
<evidence type="ECO:0000313" key="4">
    <source>
        <dbReference type="Proteomes" id="UP000606991"/>
    </source>
</evidence>
<evidence type="ECO:0000313" key="1">
    <source>
        <dbReference type="EMBL" id="MBJ7594994.1"/>
    </source>
</evidence>
<dbReference type="Pfam" id="PF01042">
    <property type="entry name" value="Ribonuc_L-PSP"/>
    <property type="match status" value="1"/>
</dbReference>
<dbReference type="EMBL" id="JAEKNS010000095">
    <property type="protein sequence ID" value="MBJ7594994.1"/>
    <property type="molecule type" value="Genomic_DNA"/>
</dbReference>
<reference evidence="2" key="2">
    <citation type="submission" date="2018-05" db="EMBL/GenBank/DDBJ databases">
        <authorList>
            <person name="Ferrari B."/>
        </authorList>
    </citation>
    <scope>NUCLEOTIDE SEQUENCE</scope>
    <source>
        <strain evidence="2">RRmetagenome_bin12</strain>
    </source>
</reference>
<accession>A0A2W5ZL52</accession>
<dbReference type="Proteomes" id="UP000606991">
    <property type="component" value="Unassembled WGS sequence"/>
</dbReference>
<reference evidence="1 4" key="3">
    <citation type="submission" date="2020-10" db="EMBL/GenBank/DDBJ databases">
        <title>Ca. Dormibacterota MAGs.</title>
        <authorList>
            <person name="Montgomery K."/>
        </authorList>
    </citation>
    <scope>NUCLEOTIDE SEQUENCE [LARGE SCALE GENOMIC DNA]</scope>
    <source>
        <strain evidence="1">SC8812_S17_18</strain>
    </source>
</reference>
<dbReference type="SUPFAM" id="SSF55298">
    <property type="entry name" value="YjgF-like"/>
    <property type="match status" value="1"/>
</dbReference>
<dbReference type="InterPro" id="IPR035959">
    <property type="entry name" value="RutC-like_sf"/>
</dbReference>
<name>A0A2W5ZL52_9BACT</name>
<evidence type="ECO:0000313" key="2">
    <source>
        <dbReference type="EMBL" id="PZR83795.1"/>
    </source>
</evidence>
<accession>A0A934N643</accession>
<dbReference type="PANTHER" id="PTHR43857:SF1">
    <property type="entry name" value="YJGH FAMILY PROTEIN"/>
    <property type="match status" value="1"/>
</dbReference>
<gene>
    <name evidence="2" type="ORF">DLM65_01220</name>
    <name evidence="1" type="ORF">JF886_09075</name>
</gene>
<dbReference type="CDD" id="cd00448">
    <property type="entry name" value="YjgF_YER057c_UK114_family"/>
    <property type="match status" value="1"/>
</dbReference>
<reference evidence="2 3" key="1">
    <citation type="journal article" date="2017" name="Nature">
        <title>Atmospheric trace gases support primary production in Antarctic desert surface soil.</title>
        <authorList>
            <person name="Ji M."/>
            <person name="Greening C."/>
            <person name="Vanwonterghem I."/>
            <person name="Carere C.R."/>
            <person name="Bay S.K."/>
            <person name="Steen J.A."/>
            <person name="Montgomery K."/>
            <person name="Lines T."/>
            <person name="Beardall J."/>
            <person name="van Dorst J."/>
            <person name="Snape I."/>
            <person name="Stott M.B."/>
            <person name="Hugenholtz P."/>
            <person name="Ferrari B.C."/>
        </authorList>
    </citation>
    <scope>NUCLEOTIDE SEQUENCE [LARGE SCALE GENOMIC DNA]</scope>
    <source>
        <strain evidence="2">RRmetagenome_bin12</strain>
    </source>
</reference>